<sequence length="202" mass="23379">MESPELTLICMLWPYNIYISPTRLGVSIRTTLALHPRGESLHLTHHTPSFNSRYLGNIPSVHSKLNLMAVLVYHKENEYLLAHHVWPEIDSMHFQAKLPYKKRTREDDTCEFMPLSKRINNLHINNNLASQSILQAADPSHINGIRTEENGISSQTHNHNSDSTPTYDPGVTSSQSRYYYENKLLFELHLERIQRSGQQFPF</sequence>
<dbReference type="InParanoid" id="A0A194QS12"/>
<gene>
    <name evidence="2" type="ORF">RR48_13016</name>
</gene>
<dbReference type="EMBL" id="KQ461155">
    <property type="protein sequence ID" value="KPJ08277.1"/>
    <property type="molecule type" value="Genomic_DNA"/>
</dbReference>
<dbReference type="AlphaFoldDB" id="A0A194QS12"/>
<evidence type="ECO:0000313" key="2">
    <source>
        <dbReference type="EMBL" id="KPJ08277.1"/>
    </source>
</evidence>
<evidence type="ECO:0000313" key="3">
    <source>
        <dbReference type="Proteomes" id="UP000053240"/>
    </source>
</evidence>
<organism evidence="2 3">
    <name type="scientific">Papilio machaon</name>
    <name type="common">Old World swallowtail butterfly</name>
    <dbReference type="NCBI Taxonomy" id="76193"/>
    <lineage>
        <taxon>Eukaryota</taxon>
        <taxon>Metazoa</taxon>
        <taxon>Ecdysozoa</taxon>
        <taxon>Arthropoda</taxon>
        <taxon>Hexapoda</taxon>
        <taxon>Insecta</taxon>
        <taxon>Pterygota</taxon>
        <taxon>Neoptera</taxon>
        <taxon>Endopterygota</taxon>
        <taxon>Lepidoptera</taxon>
        <taxon>Glossata</taxon>
        <taxon>Ditrysia</taxon>
        <taxon>Papilionoidea</taxon>
        <taxon>Papilionidae</taxon>
        <taxon>Papilioninae</taxon>
        <taxon>Papilio</taxon>
    </lineage>
</organism>
<dbReference type="Proteomes" id="UP000053240">
    <property type="component" value="Unassembled WGS sequence"/>
</dbReference>
<keyword evidence="3" id="KW-1185">Reference proteome</keyword>
<name>A0A194QS12_PAPMA</name>
<evidence type="ECO:0000256" key="1">
    <source>
        <dbReference type="SAM" id="MobiDB-lite"/>
    </source>
</evidence>
<reference evidence="2 3" key="1">
    <citation type="journal article" date="2015" name="Nat. Commun.">
        <title>Outbred genome sequencing and CRISPR/Cas9 gene editing in butterflies.</title>
        <authorList>
            <person name="Li X."/>
            <person name="Fan D."/>
            <person name="Zhang W."/>
            <person name="Liu G."/>
            <person name="Zhang L."/>
            <person name="Zhao L."/>
            <person name="Fang X."/>
            <person name="Chen L."/>
            <person name="Dong Y."/>
            <person name="Chen Y."/>
            <person name="Ding Y."/>
            <person name="Zhao R."/>
            <person name="Feng M."/>
            <person name="Zhu Y."/>
            <person name="Feng Y."/>
            <person name="Jiang X."/>
            <person name="Zhu D."/>
            <person name="Xiang H."/>
            <person name="Feng X."/>
            <person name="Li S."/>
            <person name="Wang J."/>
            <person name="Zhang G."/>
            <person name="Kronforst M.R."/>
            <person name="Wang W."/>
        </authorList>
    </citation>
    <scope>NUCLEOTIDE SEQUENCE [LARGE SCALE GENOMIC DNA]</scope>
    <source>
        <strain evidence="2">Ya'a_city_454_Pm</strain>
        <tissue evidence="2">Whole body</tissue>
    </source>
</reference>
<protein>
    <submittedName>
        <fullName evidence="2">Uncharacterized protein</fullName>
    </submittedName>
</protein>
<proteinExistence type="predicted"/>
<accession>A0A194QS12</accession>
<feature type="region of interest" description="Disordered" evidence="1">
    <location>
        <begin position="151"/>
        <end position="172"/>
    </location>
</feature>